<evidence type="ECO:0000256" key="7">
    <source>
        <dbReference type="ARBA" id="ARBA00023040"/>
    </source>
</evidence>
<dbReference type="InParanoid" id="A0A6P8PUR0"/>
<feature type="transmembrane region" description="Helical" evidence="12">
    <location>
        <begin position="241"/>
        <end position="264"/>
    </location>
</feature>
<dbReference type="Gene3D" id="1.20.1070.10">
    <property type="entry name" value="Rhodopsin 7-helix transmembrane proteins"/>
    <property type="match status" value="1"/>
</dbReference>
<feature type="transmembrane region" description="Helical" evidence="12">
    <location>
        <begin position="26"/>
        <end position="51"/>
    </location>
</feature>
<evidence type="ECO:0000256" key="5">
    <source>
        <dbReference type="ARBA" id="ARBA00022725"/>
    </source>
</evidence>
<dbReference type="PRINTS" id="PR00237">
    <property type="entry name" value="GPCRRHODOPSN"/>
</dbReference>
<keyword evidence="5 12" id="KW-0552">Olfaction</keyword>
<keyword evidence="9 11" id="KW-0675">Receptor</keyword>
<dbReference type="KEGG" id="gsh:117349600"/>
<protein>
    <recommendedName>
        <fullName evidence="12">Olfactory receptor</fullName>
    </recommendedName>
</protein>
<proteinExistence type="inferred from homology"/>
<dbReference type="OrthoDB" id="9444602at2759"/>
<dbReference type="RefSeq" id="XP_033779081.1">
    <property type="nucleotide sequence ID" value="XM_033923190.1"/>
</dbReference>
<dbReference type="GO" id="GO:0004984">
    <property type="term" value="F:olfactory receptor activity"/>
    <property type="evidence" value="ECO:0007669"/>
    <property type="project" value="InterPro"/>
</dbReference>
<feature type="transmembrane region" description="Helical" evidence="12">
    <location>
        <begin position="143"/>
        <end position="166"/>
    </location>
</feature>
<comment type="subcellular location">
    <subcellularLocation>
        <location evidence="1 12">Cell membrane</location>
        <topology evidence="1 12">Multi-pass membrane protein</topology>
    </subcellularLocation>
</comment>
<dbReference type="InterPro" id="IPR050516">
    <property type="entry name" value="Olfactory_GPCR"/>
</dbReference>
<keyword evidence="8 12" id="KW-0472">Membrane</keyword>
<dbReference type="InterPro" id="IPR000276">
    <property type="entry name" value="GPCR_Rhodpsn"/>
</dbReference>
<evidence type="ECO:0000256" key="10">
    <source>
        <dbReference type="ARBA" id="ARBA00023224"/>
    </source>
</evidence>
<feature type="transmembrane region" description="Helical" evidence="12">
    <location>
        <begin position="276"/>
        <end position="295"/>
    </location>
</feature>
<evidence type="ECO:0000256" key="11">
    <source>
        <dbReference type="RuleBase" id="RU000688"/>
    </source>
</evidence>
<dbReference type="InterPro" id="IPR000725">
    <property type="entry name" value="Olfact_rcpt"/>
</dbReference>
<dbReference type="FunFam" id="1.20.1070.10:FF:000001">
    <property type="entry name" value="Olfactory receptor"/>
    <property type="match status" value="1"/>
</dbReference>
<evidence type="ECO:0000256" key="1">
    <source>
        <dbReference type="ARBA" id="ARBA00004651"/>
    </source>
</evidence>
<keyword evidence="10 11" id="KW-0807">Transducer</keyword>
<dbReference type="SUPFAM" id="SSF81321">
    <property type="entry name" value="Family A G protein-coupled receptor-like"/>
    <property type="match status" value="1"/>
</dbReference>
<organism evidence="14 15">
    <name type="scientific">Geotrypetes seraphini</name>
    <name type="common">Gaboon caecilian</name>
    <name type="synonym">Caecilia seraphini</name>
    <dbReference type="NCBI Taxonomy" id="260995"/>
    <lineage>
        <taxon>Eukaryota</taxon>
        <taxon>Metazoa</taxon>
        <taxon>Chordata</taxon>
        <taxon>Craniata</taxon>
        <taxon>Vertebrata</taxon>
        <taxon>Euteleostomi</taxon>
        <taxon>Amphibia</taxon>
        <taxon>Gymnophiona</taxon>
        <taxon>Geotrypetes</taxon>
    </lineage>
</organism>
<gene>
    <name evidence="15" type="primary">LOC117349600</name>
</gene>
<evidence type="ECO:0000256" key="2">
    <source>
        <dbReference type="ARBA" id="ARBA00022475"/>
    </source>
</evidence>
<feature type="domain" description="G-protein coupled receptors family 1 profile" evidence="13">
    <location>
        <begin position="44"/>
        <end position="293"/>
    </location>
</feature>
<evidence type="ECO:0000256" key="9">
    <source>
        <dbReference type="ARBA" id="ARBA00023170"/>
    </source>
</evidence>
<evidence type="ECO:0000256" key="4">
    <source>
        <dbReference type="ARBA" id="ARBA00022692"/>
    </source>
</evidence>
<dbReference type="InterPro" id="IPR017452">
    <property type="entry name" value="GPCR_Rhodpsn_7TM"/>
</dbReference>
<evidence type="ECO:0000256" key="6">
    <source>
        <dbReference type="ARBA" id="ARBA00022989"/>
    </source>
</evidence>
<dbReference type="PRINTS" id="PR00245">
    <property type="entry name" value="OLFACTORYR"/>
</dbReference>
<comment type="similarity">
    <text evidence="11">Belongs to the G-protein coupled receptor 1 family.</text>
</comment>
<dbReference type="GeneID" id="117349600"/>
<evidence type="ECO:0000256" key="12">
    <source>
        <dbReference type="RuleBase" id="RU363047"/>
    </source>
</evidence>
<dbReference type="GO" id="GO:0005886">
    <property type="term" value="C:plasma membrane"/>
    <property type="evidence" value="ECO:0007669"/>
    <property type="project" value="UniProtKB-SubCell"/>
</dbReference>
<dbReference type="Pfam" id="PF13853">
    <property type="entry name" value="7tm_4"/>
    <property type="match status" value="1"/>
</dbReference>
<feature type="transmembrane region" description="Helical" evidence="12">
    <location>
        <begin position="63"/>
        <end position="81"/>
    </location>
</feature>
<feature type="transmembrane region" description="Helical" evidence="12">
    <location>
        <begin position="205"/>
        <end position="229"/>
    </location>
</feature>
<dbReference type="CDD" id="cd13954">
    <property type="entry name" value="7tmA_OR"/>
    <property type="match status" value="1"/>
</dbReference>
<evidence type="ECO:0000256" key="3">
    <source>
        <dbReference type="ARBA" id="ARBA00022606"/>
    </source>
</evidence>
<evidence type="ECO:0000256" key="8">
    <source>
        <dbReference type="ARBA" id="ARBA00023136"/>
    </source>
</evidence>
<keyword evidence="2 12" id="KW-1003">Cell membrane</keyword>
<feature type="transmembrane region" description="Helical" evidence="12">
    <location>
        <begin position="101"/>
        <end position="123"/>
    </location>
</feature>
<keyword evidence="3 12" id="KW-0716">Sensory transduction</keyword>
<evidence type="ECO:0000259" key="13">
    <source>
        <dbReference type="PROSITE" id="PS50262"/>
    </source>
</evidence>
<dbReference type="AlphaFoldDB" id="A0A6P8PUR0"/>
<dbReference type="PANTHER" id="PTHR26452">
    <property type="entry name" value="OLFACTORY RECEPTOR"/>
    <property type="match status" value="1"/>
</dbReference>
<reference evidence="15" key="1">
    <citation type="submission" date="2025-08" db="UniProtKB">
        <authorList>
            <consortium name="RefSeq"/>
        </authorList>
    </citation>
    <scope>IDENTIFICATION</scope>
</reference>
<dbReference type="Proteomes" id="UP000515159">
    <property type="component" value="Chromosome 16"/>
</dbReference>
<dbReference type="GO" id="GO:0004930">
    <property type="term" value="F:G protein-coupled receptor activity"/>
    <property type="evidence" value="ECO:0007669"/>
    <property type="project" value="UniProtKB-KW"/>
</dbReference>
<name>A0A6P8PUR0_GEOSA</name>
<evidence type="ECO:0000313" key="14">
    <source>
        <dbReference type="Proteomes" id="UP000515159"/>
    </source>
</evidence>
<dbReference type="PROSITE" id="PS50262">
    <property type="entry name" value="G_PROTEIN_RECEP_F1_2"/>
    <property type="match status" value="1"/>
</dbReference>
<keyword evidence="6 12" id="KW-1133">Transmembrane helix</keyword>
<evidence type="ECO:0000313" key="15">
    <source>
        <dbReference type="RefSeq" id="XP_033779081.1"/>
    </source>
</evidence>
<dbReference type="PROSITE" id="PS00237">
    <property type="entry name" value="G_PROTEIN_RECEP_F1_1"/>
    <property type="match status" value="1"/>
</dbReference>
<keyword evidence="7 11" id="KW-0297">G-protein coupled receptor</keyword>
<keyword evidence="14" id="KW-1185">Reference proteome</keyword>
<sequence>MGATKAGNQTSVTEFILLGFPSSPEIQILCFVVLLAIYILTLATNSIIIMIVKVDSKLHSPMYFFLSNFALLEICYITTTVPKMLSGFLTEKNIISYRQCILQLCFFFTFGPTEVFLLVSMAYDRYIAICYPLQYSTIMSSRLCKLLAVGSWASGFLTGGTLTVPITQVSFCKLNLINHFFCDYLPLLKLSCSDTTASEAAFFSLAWIVVVTTLILNIVSYCYILMTILRIPSTTGREKAFFTCASHLTVSMIFYVTVGFMYLRSTLKYSFDTDKIVSLFYSILTPLLNPLIYSLRNRDVIKALKRAWSKITGNW</sequence>
<keyword evidence="4 11" id="KW-0812">Transmembrane</keyword>
<accession>A0A6P8PUR0</accession>